<dbReference type="Gene3D" id="3.30.450.20">
    <property type="entry name" value="PAS domain"/>
    <property type="match status" value="1"/>
</dbReference>
<proteinExistence type="predicted"/>
<dbReference type="PANTHER" id="PTHR43156">
    <property type="entry name" value="STAGE II SPORULATION PROTEIN E-RELATED"/>
    <property type="match status" value="1"/>
</dbReference>
<reference evidence="9 10" key="1">
    <citation type="journal article" date="2012" name="J. Bacteriol.">
        <title>Draft Genome Sequences for Two Metal-Reducing Pelosinus fermentans Strains Isolated from a Cr(VI)-Contaminated Site and for Type Strain R7.</title>
        <authorList>
            <person name="Brown S.D."/>
            <person name="Podar M."/>
            <person name="Klingeman D.M."/>
            <person name="Johnson C.M."/>
            <person name="Yang Z.K."/>
            <person name="Utturkar S.M."/>
            <person name="Land M.L."/>
            <person name="Mosher J.J."/>
            <person name="Hurt R.A.Jr."/>
            <person name="Phelps T.J."/>
            <person name="Palumbo A.V."/>
            <person name="Arkin A.P."/>
            <person name="Hazen T.C."/>
            <person name="Elias D.A."/>
        </authorList>
    </citation>
    <scope>NUCLEOTIDE SEQUENCE [LARGE SCALE GENOMIC DNA]</scope>
    <source>
        <strain evidence="9 10">B4</strain>
    </source>
</reference>
<evidence type="ECO:0000256" key="7">
    <source>
        <dbReference type="SAM" id="Phobius"/>
    </source>
</evidence>
<keyword evidence="4" id="KW-0378">Hydrolase</keyword>
<dbReference type="CDD" id="cd06225">
    <property type="entry name" value="HAMP"/>
    <property type="match status" value="1"/>
</dbReference>
<feature type="transmembrane region" description="Helical" evidence="7">
    <location>
        <begin position="34"/>
        <end position="56"/>
    </location>
</feature>
<dbReference type="InterPro" id="IPR029151">
    <property type="entry name" value="Sensor-like_sf"/>
</dbReference>
<dbReference type="Pfam" id="PF00672">
    <property type="entry name" value="HAMP"/>
    <property type="match status" value="1"/>
</dbReference>
<protein>
    <submittedName>
        <fullName evidence="9">Protein phosphatase 2C domain protein</fullName>
    </submittedName>
</protein>
<dbReference type="OrthoDB" id="311592at2"/>
<organism evidence="9 10">
    <name type="scientific">Pelosinus fermentans B4</name>
    <dbReference type="NCBI Taxonomy" id="1149862"/>
    <lineage>
        <taxon>Bacteria</taxon>
        <taxon>Bacillati</taxon>
        <taxon>Bacillota</taxon>
        <taxon>Negativicutes</taxon>
        <taxon>Selenomonadales</taxon>
        <taxon>Sporomusaceae</taxon>
        <taxon>Pelosinus</taxon>
    </lineage>
</organism>
<evidence type="ECO:0000256" key="1">
    <source>
        <dbReference type="ARBA" id="ARBA00004651"/>
    </source>
</evidence>
<name>I8RL53_9FIRM</name>
<accession>I8RL53</accession>
<sequence>MNHAAQQKTDGKGSKKMTVRYWFQRIAGRFSLRLVFSLPFMLQFLTVTCLIGFLLFQGGQEAVGAVLGEMREQILGQVHEQLKRHIEEPLRLNELNVNAWHAGLLTLSDPVGRERQFVNHLKVFPDAAMTYVGLSNGEFYGARRKTAGEFQVVRNNLGTGGASWYYSVSEQGDGVQLQNVFPNFDPRTRPWYQAAQEARKPVFSGVYRHFVFHEPTITATYPIFNEEGQLVGVFGVDYLLSWLGNMLRDLSLGASGQVFVVDRDGMIVAASILTEPFEIVNGKSERIKADDCSNPVLKAAVKSFLDDRGSSFRISLDDHFYSVSVDSYEENGLSWKIYVVLADEDFMENIWKNLHQTAGVVFFIMIAVFGLAVWTAGWVTRPILRLNQSAQELAQGRLYPVPDTERQDELGQLSRSFNKMAKDLLDLVGNLEARVIERTQNLAEKTQEEQYMREKFYKELTKAGRQQRAMLPENLKESRLSLEIIYEPYMLVSGDSCGYRWLNEDSLFGYIIDVTGHGVASALQAAALNLMLQEIMHLPLSLTGRMLELNRRVNNYFGNDVMVAAFFFELDFKKHELRYVAAGITEFIADSAGARGRIKTPGLFLGVSASPEYEVCYLPIEKGDLFCFYSDGIADRLMAGTAISLDADYDQLVAAIKQIGEEGVRCDDVTVLCIQIGGVT</sequence>
<dbReference type="InterPro" id="IPR003660">
    <property type="entry name" value="HAMP_dom"/>
</dbReference>
<evidence type="ECO:0000313" key="9">
    <source>
        <dbReference type="EMBL" id="EIW19250.1"/>
    </source>
</evidence>
<dbReference type="CDD" id="cd12913">
    <property type="entry name" value="PDC1_MCP_like"/>
    <property type="match status" value="1"/>
</dbReference>
<evidence type="ECO:0000256" key="5">
    <source>
        <dbReference type="ARBA" id="ARBA00022989"/>
    </source>
</evidence>
<dbReference type="Pfam" id="PF07228">
    <property type="entry name" value="SpoIIE"/>
    <property type="match status" value="1"/>
</dbReference>
<dbReference type="SMART" id="SM00331">
    <property type="entry name" value="PP2C_SIG"/>
    <property type="match status" value="1"/>
</dbReference>
<evidence type="ECO:0000256" key="3">
    <source>
        <dbReference type="ARBA" id="ARBA00022692"/>
    </source>
</evidence>
<feature type="transmembrane region" description="Helical" evidence="7">
    <location>
        <begin position="358"/>
        <end position="379"/>
    </location>
</feature>
<keyword evidence="10" id="KW-1185">Reference proteome</keyword>
<dbReference type="Pfam" id="PF02743">
    <property type="entry name" value="dCache_1"/>
    <property type="match status" value="1"/>
</dbReference>
<dbReference type="RefSeq" id="WP_007932822.1">
    <property type="nucleotide sequence ID" value="NZ_AKVJ01000021.1"/>
</dbReference>
<dbReference type="SUPFAM" id="SSF103190">
    <property type="entry name" value="Sensory domain-like"/>
    <property type="match status" value="1"/>
</dbReference>
<evidence type="ECO:0000256" key="6">
    <source>
        <dbReference type="ARBA" id="ARBA00023136"/>
    </source>
</evidence>
<dbReference type="GO" id="GO:0005886">
    <property type="term" value="C:plasma membrane"/>
    <property type="evidence" value="ECO:0007669"/>
    <property type="project" value="UniProtKB-SubCell"/>
</dbReference>
<dbReference type="GO" id="GO:0007165">
    <property type="term" value="P:signal transduction"/>
    <property type="evidence" value="ECO:0007669"/>
    <property type="project" value="InterPro"/>
</dbReference>
<dbReference type="PROSITE" id="PS50885">
    <property type="entry name" value="HAMP"/>
    <property type="match status" value="1"/>
</dbReference>
<keyword evidence="5 7" id="KW-1133">Transmembrane helix</keyword>
<dbReference type="SUPFAM" id="SSF81606">
    <property type="entry name" value="PP2C-like"/>
    <property type="match status" value="1"/>
</dbReference>
<feature type="domain" description="HAMP" evidence="8">
    <location>
        <begin position="377"/>
        <end position="429"/>
    </location>
</feature>
<comment type="caution">
    <text evidence="9">The sequence shown here is derived from an EMBL/GenBank/DDBJ whole genome shotgun (WGS) entry which is preliminary data.</text>
</comment>
<dbReference type="EMBL" id="AKVJ01000021">
    <property type="protein sequence ID" value="EIW19250.1"/>
    <property type="molecule type" value="Genomic_DNA"/>
</dbReference>
<keyword evidence="6 7" id="KW-0472">Membrane</keyword>
<evidence type="ECO:0000256" key="4">
    <source>
        <dbReference type="ARBA" id="ARBA00022801"/>
    </source>
</evidence>
<dbReference type="InterPro" id="IPR036457">
    <property type="entry name" value="PPM-type-like_dom_sf"/>
</dbReference>
<dbReference type="GO" id="GO:0016791">
    <property type="term" value="F:phosphatase activity"/>
    <property type="evidence" value="ECO:0007669"/>
    <property type="project" value="TreeGrafter"/>
</dbReference>
<dbReference type="Proteomes" id="UP000004324">
    <property type="component" value="Unassembled WGS sequence"/>
</dbReference>
<dbReference type="SUPFAM" id="SSF158472">
    <property type="entry name" value="HAMP domain-like"/>
    <property type="match status" value="1"/>
</dbReference>
<dbReference type="PATRIC" id="fig|1149862.3.peg.1516"/>
<evidence type="ECO:0000313" key="10">
    <source>
        <dbReference type="Proteomes" id="UP000004324"/>
    </source>
</evidence>
<keyword evidence="3 7" id="KW-0812">Transmembrane</keyword>
<dbReference type="InterPro" id="IPR033479">
    <property type="entry name" value="dCache_1"/>
</dbReference>
<dbReference type="Gene3D" id="3.60.40.10">
    <property type="entry name" value="PPM-type phosphatase domain"/>
    <property type="match status" value="1"/>
</dbReference>
<keyword evidence="2" id="KW-1003">Cell membrane</keyword>
<dbReference type="InterPro" id="IPR052016">
    <property type="entry name" value="Bact_Sigma-Reg"/>
</dbReference>
<dbReference type="InterPro" id="IPR001932">
    <property type="entry name" value="PPM-type_phosphatase-like_dom"/>
</dbReference>
<evidence type="ECO:0000259" key="8">
    <source>
        <dbReference type="PROSITE" id="PS50885"/>
    </source>
</evidence>
<evidence type="ECO:0000256" key="2">
    <source>
        <dbReference type="ARBA" id="ARBA00022475"/>
    </source>
</evidence>
<dbReference type="PANTHER" id="PTHR43156:SF9">
    <property type="entry name" value="HAMP DOMAIN-CONTAINING PROTEIN"/>
    <property type="match status" value="1"/>
</dbReference>
<comment type="subcellular location">
    <subcellularLocation>
        <location evidence="1">Cell membrane</location>
        <topology evidence="1">Multi-pass membrane protein</topology>
    </subcellularLocation>
</comment>
<dbReference type="SMART" id="SM00304">
    <property type="entry name" value="HAMP"/>
    <property type="match status" value="1"/>
</dbReference>
<dbReference type="AlphaFoldDB" id="I8RL53"/>
<dbReference type="Gene3D" id="6.10.340.10">
    <property type="match status" value="1"/>
</dbReference>
<gene>
    <name evidence="9" type="ORF">FB4_2960</name>
</gene>